<comment type="caution">
    <text evidence="2">The sequence shown here is derived from an EMBL/GenBank/DDBJ whole genome shotgun (WGS) entry which is preliminary data.</text>
</comment>
<dbReference type="EMBL" id="VWRR01000009">
    <property type="protein sequence ID" value="KAF6002744.1"/>
    <property type="molecule type" value="Genomic_DNA"/>
</dbReference>
<gene>
    <name evidence="2" type="primary">LSM12</name>
    <name evidence="2" type="ORF">F1559_002727</name>
</gene>
<evidence type="ECO:0000313" key="3">
    <source>
        <dbReference type="Proteomes" id="UP000530660"/>
    </source>
</evidence>
<keyword evidence="3" id="KW-1185">Reference proteome</keyword>
<dbReference type="OrthoDB" id="4468at2759"/>
<dbReference type="InterPro" id="IPR019181">
    <property type="entry name" value="LSM12_ABD"/>
</dbReference>
<protein>
    <submittedName>
        <fullName evidence="2">Protein with role in RNA processing</fullName>
    </submittedName>
</protein>
<evidence type="ECO:0000259" key="1">
    <source>
        <dbReference type="PROSITE" id="PS52001"/>
    </source>
</evidence>
<sequence>MERSLVGLSVRLVLDQRPLGAASEYAPVSVEGIVFAYDARLNLVVLCSPVSVAEDQFDVHVLRASHVLEVHVLEDASTPSRKVLQSFLGGGVPLSSGVSLPRLDLESLRHREARSIQRAQERLEKLGRGVSAHAQLVFDALDKTLPCHWEGPNIVVLDSVCVAPPYTVDAVRAIDGDQAAAQRVCLVLERELSRPKVAGQDEEHSTHA</sequence>
<dbReference type="InterPro" id="IPR039683">
    <property type="entry name" value="Lsm12-like"/>
</dbReference>
<dbReference type="AlphaFoldDB" id="A0A7J7IJ24"/>
<dbReference type="InterPro" id="IPR047574">
    <property type="entry name" value="AD"/>
</dbReference>
<accession>A0A7J7IJ24</accession>
<dbReference type="PROSITE" id="PS52001">
    <property type="entry name" value="AD"/>
    <property type="match status" value="1"/>
</dbReference>
<name>A0A7J7IJ24_9RHOD</name>
<proteinExistence type="predicted"/>
<dbReference type="Proteomes" id="UP000530660">
    <property type="component" value="Unassembled WGS sequence"/>
</dbReference>
<feature type="domain" description="AD" evidence="1">
    <location>
        <begin position="101"/>
        <end position="196"/>
    </location>
</feature>
<dbReference type="SMART" id="SM00995">
    <property type="entry name" value="AD"/>
    <property type="match status" value="1"/>
</dbReference>
<dbReference type="Pfam" id="PF09793">
    <property type="entry name" value="AD"/>
    <property type="match status" value="1"/>
</dbReference>
<organism evidence="2 3">
    <name type="scientific">Cyanidiococcus yangmingshanensis</name>
    <dbReference type="NCBI Taxonomy" id="2690220"/>
    <lineage>
        <taxon>Eukaryota</taxon>
        <taxon>Rhodophyta</taxon>
        <taxon>Bangiophyceae</taxon>
        <taxon>Cyanidiales</taxon>
        <taxon>Cyanidiaceae</taxon>
        <taxon>Cyanidiococcus</taxon>
    </lineage>
</organism>
<dbReference type="PANTHER" id="PTHR13542">
    <property type="entry name" value="LSM12 HOMOLOG"/>
    <property type="match status" value="1"/>
</dbReference>
<evidence type="ECO:0000313" key="2">
    <source>
        <dbReference type="EMBL" id="KAF6002744.1"/>
    </source>
</evidence>
<reference evidence="2 3" key="1">
    <citation type="journal article" date="2020" name="J. Phycol.">
        <title>Comparative genome analysis reveals Cyanidiococcus gen. nov., a new extremophilic red algal genus sister to Cyanidioschyzon (Cyanidioschyzonaceae, Rhodophyta).</title>
        <authorList>
            <person name="Liu S.-L."/>
            <person name="Chiang Y.-R."/>
            <person name="Yoon H.S."/>
            <person name="Fu H.-Y."/>
        </authorList>
    </citation>
    <scope>NUCLEOTIDE SEQUENCE [LARGE SCALE GENOMIC DNA]</scope>
    <source>
        <strain evidence="2 3">THAL066</strain>
    </source>
</reference>